<dbReference type="EnsemblPlants" id="OPUNC04G03320.1">
    <property type="protein sequence ID" value="OPUNC04G03320.1"/>
    <property type="gene ID" value="OPUNC04G03320"/>
</dbReference>
<name>A0A0E0KN08_ORYPU</name>
<feature type="region of interest" description="Disordered" evidence="1">
    <location>
        <begin position="1"/>
        <end position="48"/>
    </location>
</feature>
<proteinExistence type="predicted"/>
<evidence type="ECO:0000313" key="3">
    <source>
        <dbReference type="Proteomes" id="UP000026962"/>
    </source>
</evidence>
<evidence type="ECO:0000256" key="1">
    <source>
        <dbReference type="SAM" id="MobiDB-lite"/>
    </source>
</evidence>
<reference evidence="2" key="1">
    <citation type="submission" date="2015-04" db="UniProtKB">
        <authorList>
            <consortium name="EnsemblPlants"/>
        </authorList>
    </citation>
    <scope>IDENTIFICATION</scope>
</reference>
<sequence>MEASQGSDDNEPKGDNAYSSPSDPCPSPKRRKKEADSEEGDEDYVPRERDMLCKLETPLLRSCCQVKKANQLDDVTATTSDSKRSAVGKAKQKGERGASIVRDNIPITIKDFDHISEGDKKHLWVEIKKRV</sequence>
<keyword evidence="3" id="KW-1185">Reference proteome</keyword>
<protein>
    <submittedName>
        <fullName evidence="2">Uncharacterized protein</fullName>
    </submittedName>
</protein>
<dbReference type="Gramene" id="OPUNC04G03320.1">
    <property type="protein sequence ID" value="OPUNC04G03320.1"/>
    <property type="gene ID" value="OPUNC04G03320"/>
</dbReference>
<dbReference type="Proteomes" id="UP000026962">
    <property type="component" value="Chromosome 4"/>
</dbReference>
<organism evidence="2">
    <name type="scientific">Oryza punctata</name>
    <name type="common">Red rice</name>
    <dbReference type="NCBI Taxonomy" id="4537"/>
    <lineage>
        <taxon>Eukaryota</taxon>
        <taxon>Viridiplantae</taxon>
        <taxon>Streptophyta</taxon>
        <taxon>Embryophyta</taxon>
        <taxon>Tracheophyta</taxon>
        <taxon>Spermatophyta</taxon>
        <taxon>Magnoliopsida</taxon>
        <taxon>Liliopsida</taxon>
        <taxon>Poales</taxon>
        <taxon>Poaceae</taxon>
        <taxon>BOP clade</taxon>
        <taxon>Oryzoideae</taxon>
        <taxon>Oryzeae</taxon>
        <taxon>Oryzinae</taxon>
        <taxon>Oryza</taxon>
    </lineage>
</organism>
<reference evidence="2" key="2">
    <citation type="submission" date="2018-05" db="EMBL/GenBank/DDBJ databases">
        <title>OpunRS2 (Oryza punctata Reference Sequence Version 2).</title>
        <authorList>
            <person name="Zhang J."/>
            <person name="Kudrna D."/>
            <person name="Lee S."/>
            <person name="Talag J."/>
            <person name="Welchert J."/>
            <person name="Wing R.A."/>
        </authorList>
    </citation>
    <scope>NUCLEOTIDE SEQUENCE [LARGE SCALE GENOMIC DNA]</scope>
</reference>
<accession>A0A0E0KN08</accession>
<evidence type="ECO:0000313" key="2">
    <source>
        <dbReference type="EnsemblPlants" id="OPUNC04G03320.1"/>
    </source>
</evidence>
<dbReference type="HOGENOM" id="CLU_1930943_0_0_1"/>
<feature type="region of interest" description="Disordered" evidence="1">
    <location>
        <begin position="74"/>
        <end position="95"/>
    </location>
</feature>
<dbReference type="AlphaFoldDB" id="A0A0E0KN08"/>